<protein>
    <submittedName>
        <fullName evidence="3">Activator of Hsp90 ATPase homolog 1-like protein</fullName>
    </submittedName>
</protein>
<dbReference type="STRING" id="418495.SAMN05216215_1005136"/>
<proteinExistence type="inferred from homology"/>
<dbReference type="InterPro" id="IPR023393">
    <property type="entry name" value="START-like_dom_sf"/>
</dbReference>
<dbReference type="OrthoDB" id="4549061at2"/>
<keyword evidence="4" id="KW-1185">Reference proteome</keyword>
<gene>
    <name evidence="3" type="ORF">SAMN05216215_1005136</name>
</gene>
<feature type="domain" description="Activator of Hsp90 ATPase homologue 1/2-like C-terminal" evidence="2">
    <location>
        <begin position="20"/>
        <end position="126"/>
    </location>
</feature>
<name>A0A1H2WE31_9PSEU</name>
<dbReference type="InterPro" id="IPR013538">
    <property type="entry name" value="ASHA1/2-like_C"/>
</dbReference>
<evidence type="ECO:0000259" key="2">
    <source>
        <dbReference type="Pfam" id="PF08327"/>
    </source>
</evidence>
<dbReference type="Pfam" id="PF08327">
    <property type="entry name" value="AHSA1"/>
    <property type="match status" value="1"/>
</dbReference>
<accession>A0A1H2WE31</accession>
<evidence type="ECO:0000313" key="4">
    <source>
        <dbReference type="Proteomes" id="UP000199529"/>
    </source>
</evidence>
<comment type="similarity">
    <text evidence="1">Belongs to the AHA1 family.</text>
</comment>
<dbReference type="AlphaFoldDB" id="A0A1H2WE31"/>
<organism evidence="3 4">
    <name type="scientific">Saccharopolyspora shandongensis</name>
    <dbReference type="NCBI Taxonomy" id="418495"/>
    <lineage>
        <taxon>Bacteria</taxon>
        <taxon>Bacillati</taxon>
        <taxon>Actinomycetota</taxon>
        <taxon>Actinomycetes</taxon>
        <taxon>Pseudonocardiales</taxon>
        <taxon>Pseudonocardiaceae</taxon>
        <taxon>Saccharopolyspora</taxon>
    </lineage>
</organism>
<dbReference type="EMBL" id="FNOK01000005">
    <property type="protein sequence ID" value="SDW78787.1"/>
    <property type="molecule type" value="Genomic_DNA"/>
</dbReference>
<dbReference type="Gene3D" id="3.30.530.20">
    <property type="match status" value="1"/>
</dbReference>
<dbReference type="Proteomes" id="UP000199529">
    <property type="component" value="Unassembled WGS sequence"/>
</dbReference>
<reference evidence="4" key="1">
    <citation type="submission" date="2016-10" db="EMBL/GenBank/DDBJ databases">
        <authorList>
            <person name="Varghese N."/>
            <person name="Submissions S."/>
        </authorList>
    </citation>
    <scope>NUCLEOTIDE SEQUENCE [LARGE SCALE GENOMIC DNA]</scope>
    <source>
        <strain evidence="4">CGMCC 4.3530</strain>
    </source>
</reference>
<dbReference type="RefSeq" id="WP_093262687.1">
    <property type="nucleotide sequence ID" value="NZ_FNOK01000005.1"/>
</dbReference>
<sequence length="133" mass="14867">MIGQTKDAGFQIGVSKTVPHPPDEVWGFLTSPAGIALWLGAGATLEKGDTYRTADGTTGEIRSHRELDRVRLTWRPADWDHDTTVQLAIVGKGDRTQLRFHQEWLADADERARQRDHWRSTMTAVTTALGTEQ</sequence>
<evidence type="ECO:0000313" key="3">
    <source>
        <dbReference type="EMBL" id="SDW78787.1"/>
    </source>
</evidence>
<dbReference type="SUPFAM" id="SSF55961">
    <property type="entry name" value="Bet v1-like"/>
    <property type="match status" value="1"/>
</dbReference>
<dbReference type="CDD" id="cd07814">
    <property type="entry name" value="SRPBCC_CalC_Aha1-like"/>
    <property type="match status" value="1"/>
</dbReference>
<evidence type="ECO:0000256" key="1">
    <source>
        <dbReference type="ARBA" id="ARBA00006817"/>
    </source>
</evidence>